<evidence type="ECO:0000256" key="5">
    <source>
        <dbReference type="SAM" id="MobiDB-lite"/>
    </source>
</evidence>
<evidence type="ECO:0000313" key="7">
    <source>
        <dbReference type="EMBL" id="EWS82972.1"/>
    </source>
</evidence>
<dbReference type="RefSeq" id="WP_038370119.1">
    <property type="nucleotide sequence ID" value="NZ_BAAAOW010000001.1"/>
</dbReference>
<evidence type="ECO:0000256" key="1">
    <source>
        <dbReference type="ARBA" id="ARBA00004651"/>
    </source>
</evidence>
<keyword evidence="4" id="KW-0472">Membrane</keyword>
<accession>Z9JYV0</accession>
<comment type="subcellular location">
    <subcellularLocation>
        <location evidence="1">Cell membrane</location>
        <topology evidence="1">Multi-pass membrane protein</topology>
    </subcellularLocation>
</comment>
<dbReference type="OrthoDB" id="7584869at2"/>
<feature type="region of interest" description="Disordered" evidence="5">
    <location>
        <begin position="1"/>
        <end position="42"/>
    </location>
</feature>
<dbReference type="eggNOG" id="COG2211">
    <property type="taxonomic scope" value="Bacteria"/>
</dbReference>
<reference evidence="7 8" key="1">
    <citation type="submission" date="2014-02" db="EMBL/GenBank/DDBJ databases">
        <title>Genome sequence of Brachybacterium phenoliresistens strain W13A50.</title>
        <authorList>
            <person name="Wang X."/>
        </authorList>
    </citation>
    <scope>NUCLEOTIDE SEQUENCE [LARGE SCALE GENOMIC DNA]</scope>
    <source>
        <strain evidence="7 8">W13A50</strain>
    </source>
</reference>
<comment type="caution">
    <text evidence="7">The sequence shown here is derived from an EMBL/GenBank/DDBJ whole genome shotgun (WGS) entry which is preliminary data.</text>
</comment>
<protein>
    <recommendedName>
        <fullName evidence="6">Major facilitator superfamily (MFS) profile domain-containing protein</fullName>
    </recommendedName>
</protein>
<keyword evidence="2" id="KW-0812">Transmembrane</keyword>
<dbReference type="PATRIC" id="fig|396014.3.peg.255"/>
<keyword evidence="8" id="KW-1185">Reference proteome</keyword>
<proteinExistence type="predicted"/>
<dbReference type="PANTHER" id="PTHR23528:SF1">
    <property type="entry name" value="MAJOR FACILITATOR SUPERFAMILY (MFS) PROFILE DOMAIN-CONTAINING PROTEIN"/>
    <property type="match status" value="1"/>
</dbReference>
<dbReference type="STRING" id="396014.BF93_06285"/>
<gene>
    <name evidence="7" type="ORF">BF93_06285</name>
</gene>
<dbReference type="HOGENOM" id="CLU_040011_1_1_11"/>
<evidence type="ECO:0000313" key="8">
    <source>
        <dbReference type="Proteomes" id="UP000023067"/>
    </source>
</evidence>
<sequence>MTPRTETPSSRTSAAPPAPAPTAAAAPPAAGTGPTLPRPGSPAAPRRGLVALLAFAIIGAGAAQMSAALLTLTLKATALDAASAATTISISSAIAGALTLVALPTVGALSDRSRSRLGRRRPFLLFGALAFAAGGTALVLAPGVPALVLAHLLLTLGFVTAHVTVTALMTDQLPARRRGVATALISMSTALGALLGMAVSVPFGDALVPLVGIPTLFAVAGMTTLALAVRDPQRTQVPPRLDLRRTLGLFWVDPRRHASFTWVFTSRMLVFSGVAALNAYQAIFLLQRLGMEPARLGGAILLTVIVNAGITLLVAPLVGRLSDRLDVRKPFVLAAALILALGLVLAASAPSFGFYLVACTVVGLGQGVYFSVELSLATQVLPDPENPGKDLGILKIADNLPVTIVAAVAPALLAIGGGQNFAALFLAGALAAVAGGLAITLVRGAR</sequence>
<evidence type="ECO:0000259" key="6">
    <source>
        <dbReference type="PROSITE" id="PS50850"/>
    </source>
</evidence>
<dbReference type="AlphaFoldDB" id="Z9JYV0"/>
<feature type="domain" description="Major facilitator superfamily (MFS) profile" evidence="6">
    <location>
        <begin position="52"/>
        <end position="446"/>
    </location>
</feature>
<feature type="compositionally biased region" description="Low complexity" evidence="5">
    <location>
        <begin position="1"/>
        <end position="35"/>
    </location>
</feature>
<evidence type="ECO:0000256" key="2">
    <source>
        <dbReference type="ARBA" id="ARBA00022692"/>
    </source>
</evidence>
<dbReference type="PANTHER" id="PTHR23528">
    <property type="match status" value="1"/>
</dbReference>
<dbReference type="Pfam" id="PF07690">
    <property type="entry name" value="MFS_1"/>
    <property type="match status" value="1"/>
</dbReference>
<dbReference type="InterPro" id="IPR036259">
    <property type="entry name" value="MFS_trans_sf"/>
</dbReference>
<dbReference type="Gene3D" id="1.20.1250.20">
    <property type="entry name" value="MFS general substrate transporter like domains"/>
    <property type="match status" value="2"/>
</dbReference>
<name>Z9JYV0_9MICO</name>
<dbReference type="GO" id="GO:0005886">
    <property type="term" value="C:plasma membrane"/>
    <property type="evidence" value="ECO:0007669"/>
    <property type="project" value="UniProtKB-SubCell"/>
</dbReference>
<dbReference type="Proteomes" id="UP000023067">
    <property type="component" value="Unassembled WGS sequence"/>
</dbReference>
<dbReference type="PROSITE" id="PS50850">
    <property type="entry name" value="MFS"/>
    <property type="match status" value="1"/>
</dbReference>
<keyword evidence="3" id="KW-1133">Transmembrane helix</keyword>
<evidence type="ECO:0000256" key="4">
    <source>
        <dbReference type="ARBA" id="ARBA00023136"/>
    </source>
</evidence>
<dbReference type="InterPro" id="IPR011701">
    <property type="entry name" value="MFS"/>
</dbReference>
<evidence type="ECO:0000256" key="3">
    <source>
        <dbReference type="ARBA" id="ARBA00022989"/>
    </source>
</evidence>
<organism evidence="7 8">
    <name type="scientific">Brachybacterium phenoliresistens</name>
    <dbReference type="NCBI Taxonomy" id="396014"/>
    <lineage>
        <taxon>Bacteria</taxon>
        <taxon>Bacillati</taxon>
        <taxon>Actinomycetota</taxon>
        <taxon>Actinomycetes</taxon>
        <taxon>Micrococcales</taxon>
        <taxon>Dermabacteraceae</taxon>
        <taxon>Brachybacterium</taxon>
    </lineage>
</organism>
<dbReference type="GO" id="GO:0022857">
    <property type="term" value="F:transmembrane transporter activity"/>
    <property type="evidence" value="ECO:0007669"/>
    <property type="project" value="InterPro"/>
</dbReference>
<dbReference type="InterPro" id="IPR020846">
    <property type="entry name" value="MFS_dom"/>
</dbReference>
<dbReference type="EMBL" id="JDYK01000002">
    <property type="protein sequence ID" value="EWS82972.1"/>
    <property type="molecule type" value="Genomic_DNA"/>
</dbReference>
<dbReference type="SUPFAM" id="SSF103473">
    <property type="entry name" value="MFS general substrate transporter"/>
    <property type="match status" value="1"/>
</dbReference>